<dbReference type="SUPFAM" id="SSF47240">
    <property type="entry name" value="Ferritin-like"/>
    <property type="match status" value="1"/>
</dbReference>
<evidence type="ECO:0000313" key="3">
    <source>
        <dbReference type="EMBL" id="MFC3674955.1"/>
    </source>
</evidence>
<reference evidence="4" key="1">
    <citation type="journal article" date="2019" name="Int. J. Syst. Evol. Microbiol.">
        <title>The Global Catalogue of Microorganisms (GCM) 10K type strain sequencing project: providing services to taxonomists for standard genome sequencing and annotation.</title>
        <authorList>
            <consortium name="The Broad Institute Genomics Platform"/>
            <consortium name="The Broad Institute Genome Sequencing Center for Infectious Disease"/>
            <person name="Wu L."/>
            <person name="Ma J."/>
        </authorList>
    </citation>
    <scope>NUCLEOTIDE SEQUENCE [LARGE SCALE GENOMIC DNA]</scope>
    <source>
        <strain evidence="4">KCTC 42182</strain>
    </source>
</reference>
<evidence type="ECO:0000256" key="1">
    <source>
        <dbReference type="SAM" id="MobiDB-lite"/>
    </source>
</evidence>
<dbReference type="Proteomes" id="UP001595711">
    <property type="component" value="Unassembled WGS sequence"/>
</dbReference>
<comment type="caution">
    <text evidence="3">The sequence shown here is derived from an EMBL/GenBank/DDBJ whole genome shotgun (WGS) entry which is preliminary data.</text>
</comment>
<feature type="region of interest" description="Disordered" evidence="1">
    <location>
        <begin position="37"/>
        <end position="60"/>
    </location>
</feature>
<dbReference type="SMART" id="SM00746">
    <property type="entry name" value="TRASH"/>
    <property type="match status" value="1"/>
</dbReference>
<feature type="domain" description="TRASH" evidence="2">
    <location>
        <begin position="58"/>
        <end position="95"/>
    </location>
</feature>
<dbReference type="InterPro" id="IPR009078">
    <property type="entry name" value="Ferritin-like_SF"/>
</dbReference>
<sequence length="115" mass="13004">MQALLYFAIWAVVLFLMMRFGCGSHAMGLGHGHQIGRHGDSEHDAAQPHWVPPETDTDPVCGKTVRTETARPSIHEGRVFYFCSRECRERFEAAPDLYIGAKSLEPQKKEEHAHD</sequence>
<dbReference type="InterPro" id="IPR007029">
    <property type="entry name" value="YHS_dom"/>
</dbReference>
<dbReference type="InterPro" id="IPR012348">
    <property type="entry name" value="RNR-like"/>
</dbReference>
<dbReference type="Pfam" id="PF04945">
    <property type="entry name" value="YHS"/>
    <property type="match status" value="1"/>
</dbReference>
<dbReference type="Gene3D" id="1.10.620.20">
    <property type="entry name" value="Ribonucleotide Reductase, subunit A"/>
    <property type="match status" value="1"/>
</dbReference>
<organism evidence="3 4">
    <name type="scientific">Ferrovibrio xuzhouensis</name>
    <dbReference type="NCBI Taxonomy" id="1576914"/>
    <lineage>
        <taxon>Bacteria</taxon>
        <taxon>Pseudomonadati</taxon>
        <taxon>Pseudomonadota</taxon>
        <taxon>Alphaproteobacteria</taxon>
        <taxon>Rhodospirillales</taxon>
        <taxon>Rhodospirillaceae</taxon>
        <taxon>Ferrovibrio</taxon>
    </lineage>
</organism>
<gene>
    <name evidence="3" type="ORF">ACFOOQ_05320</name>
</gene>
<keyword evidence="4" id="KW-1185">Reference proteome</keyword>
<dbReference type="RefSeq" id="WP_379722607.1">
    <property type="nucleotide sequence ID" value="NZ_JBHRYJ010000001.1"/>
</dbReference>
<accession>A0ABV7VC40</accession>
<dbReference type="EMBL" id="JBHRYJ010000001">
    <property type="protein sequence ID" value="MFC3674955.1"/>
    <property type="molecule type" value="Genomic_DNA"/>
</dbReference>
<name>A0ABV7VC40_9PROT</name>
<dbReference type="InterPro" id="IPR011017">
    <property type="entry name" value="TRASH_dom"/>
</dbReference>
<feature type="compositionally biased region" description="Basic and acidic residues" evidence="1">
    <location>
        <begin position="37"/>
        <end position="46"/>
    </location>
</feature>
<evidence type="ECO:0000259" key="2">
    <source>
        <dbReference type="SMART" id="SM00746"/>
    </source>
</evidence>
<evidence type="ECO:0000313" key="4">
    <source>
        <dbReference type="Proteomes" id="UP001595711"/>
    </source>
</evidence>
<protein>
    <submittedName>
        <fullName evidence="3">YHS domain-containing protein</fullName>
    </submittedName>
</protein>
<proteinExistence type="predicted"/>